<dbReference type="NCBIfam" id="TIGR02179">
    <property type="entry name" value="PorD_KorD"/>
    <property type="match status" value="1"/>
</dbReference>
<dbReference type="GO" id="GO:0019164">
    <property type="term" value="F:pyruvate synthase activity"/>
    <property type="evidence" value="ECO:0007669"/>
    <property type="project" value="UniProtKB-EC"/>
</dbReference>
<evidence type="ECO:0000313" key="9">
    <source>
        <dbReference type="Proteomes" id="UP000245125"/>
    </source>
</evidence>
<dbReference type="PROSITE" id="PS00198">
    <property type="entry name" value="4FE4S_FER_1"/>
    <property type="match status" value="1"/>
</dbReference>
<feature type="domain" description="4Fe-4S ferredoxin-type" evidence="7">
    <location>
        <begin position="62"/>
        <end position="95"/>
    </location>
</feature>
<sequence>MKQKGWKDLPAGSVVLEGGSAVKFKTGSWRAFRPVWKEENCIQCLFCWVYCPDMAVKVKDGKRGEFDYDFCKGCGICELECPGKKGKKAIVMVEEGK</sequence>
<dbReference type="PANTHER" id="PTHR43724:SF1">
    <property type="entry name" value="PYRUVATE SYNTHASE SUBUNIT PORD"/>
    <property type="match status" value="1"/>
</dbReference>
<dbReference type="InterPro" id="IPR011898">
    <property type="entry name" value="PorD_KorD"/>
</dbReference>
<keyword evidence="6" id="KW-0411">Iron-sulfur</keyword>
<reference evidence="9" key="1">
    <citation type="submission" date="2018-03" db="EMBL/GenBank/DDBJ databases">
        <authorList>
            <person name="Zecchin S."/>
        </authorList>
    </citation>
    <scope>NUCLEOTIDE SEQUENCE [LARGE SCALE GENOMIC DNA]</scope>
</reference>
<keyword evidence="4" id="KW-0677">Repeat</keyword>
<dbReference type="Gene3D" id="3.30.70.20">
    <property type="match status" value="1"/>
</dbReference>
<dbReference type="AlphaFoldDB" id="A0A2U3QLB0"/>
<keyword evidence="3" id="KW-0479">Metal-binding</keyword>
<proteinExistence type="predicted"/>
<keyword evidence="8" id="KW-0560">Oxidoreductase</keyword>
<dbReference type="PANTHER" id="PTHR43724">
    <property type="entry name" value="PYRUVATE SYNTHASE SUBUNIT PORD"/>
    <property type="match status" value="1"/>
</dbReference>
<dbReference type="SUPFAM" id="SSF54862">
    <property type="entry name" value="4Fe-4S ferredoxins"/>
    <property type="match status" value="1"/>
</dbReference>
<comment type="cofactor">
    <cofactor evidence="1">
        <name>[4Fe-4S] cluster</name>
        <dbReference type="ChEBI" id="CHEBI:49883"/>
    </cofactor>
</comment>
<evidence type="ECO:0000259" key="7">
    <source>
        <dbReference type="PROSITE" id="PS51379"/>
    </source>
</evidence>
<dbReference type="PROSITE" id="PS51379">
    <property type="entry name" value="4FE4S_FER_2"/>
    <property type="match status" value="2"/>
</dbReference>
<evidence type="ECO:0000256" key="2">
    <source>
        <dbReference type="ARBA" id="ARBA00022485"/>
    </source>
</evidence>
<evidence type="ECO:0000256" key="5">
    <source>
        <dbReference type="ARBA" id="ARBA00023004"/>
    </source>
</evidence>
<evidence type="ECO:0000313" key="8">
    <source>
        <dbReference type="EMBL" id="SPQ02176.1"/>
    </source>
</evidence>
<evidence type="ECO:0000256" key="6">
    <source>
        <dbReference type="ARBA" id="ARBA00023014"/>
    </source>
</evidence>
<dbReference type="GO" id="GO:0051539">
    <property type="term" value="F:4 iron, 4 sulfur cluster binding"/>
    <property type="evidence" value="ECO:0007669"/>
    <property type="project" value="UniProtKB-KW"/>
</dbReference>
<protein>
    <submittedName>
        <fullName evidence="8">Pyruvate synthase subunit PorD</fullName>
        <ecNumber evidence="8">1.2.7.1</ecNumber>
    </submittedName>
</protein>
<accession>A0A2U3QLB0</accession>
<feature type="domain" description="4Fe-4S ferredoxin-type" evidence="7">
    <location>
        <begin position="32"/>
        <end position="61"/>
    </location>
</feature>
<evidence type="ECO:0000256" key="1">
    <source>
        <dbReference type="ARBA" id="ARBA00001966"/>
    </source>
</evidence>
<dbReference type="InterPro" id="IPR017896">
    <property type="entry name" value="4Fe4S_Fe-S-bd"/>
</dbReference>
<evidence type="ECO:0000256" key="3">
    <source>
        <dbReference type="ARBA" id="ARBA00022723"/>
    </source>
</evidence>
<keyword evidence="2" id="KW-0004">4Fe-4S</keyword>
<dbReference type="GO" id="GO:0046872">
    <property type="term" value="F:metal ion binding"/>
    <property type="evidence" value="ECO:0007669"/>
    <property type="project" value="UniProtKB-KW"/>
</dbReference>
<dbReference type="InterPro" id="IPR017900">
    <property type="entry name" value="4Fe4S_Fe_S_CS"/>
</dbReference>
<keyword evidence="8" id="KW-0670">Pyruvate</keyword>
<dbReference type="OrthoDB" id="9794954at2"/>
<gene>
    <name evidence="8" type="primary">porD</name>
    <name evidence="8" type="ORF">NBG4_970003</name>
</gene>
<dbReference type="Proteomes" id="UP000245125">
    <property type="component" value="Unassembled WGS sequence"/>
</dbReference>
<keyword evidence="5" id="KW-0408">Iron</keyword>
<name>A0A2U3QLB0_9BACT</name>
<dbReference type="EC" id="1.2.7.1" evidence="8"/>
<dbReference type="Pfam" id="PF12838">
    <property type="entry name" value="Fer4_7"/>
    <property type="match status" value="1"/>
</dbReference>
<organism evidence="8 9">
    <name type="scientific">Candidatus Sulfobium mesophilum</name>
    <dbReference type="NCBI Taxonomy" id="2016548"/>
    <lineage>
        <taxon>Bacteria</taxon>
        <taxon>Pseudomonadati</taxon>
        <taxon>Nitrospirota</taxon>
        <taxon>Nitrospiria</taxon>
        <taxon>Nitrospirales</taxon>
        <taxon>Nitrospiraceae</taxon>
        <taxon>Candidatus Sulfobium</taxon>
    </lineage>
</organism>
<keyword evidence="9" id="KW-1185">Reference proteome</keyword>
<evidence type="ECO:0000256" key="4">
    <source>
        <dbReference type="ARBA" id="ARBA00022737"/>
    </source>
</evidence>
<dbReference type="EMBL" id="OUUY01000149">
    <property type="protein sequence ID" value="SPQ02176.1"/>
    <property type="molecule type" value="Genomic_DNA"/>
</dbReference>